<organism evidence="1">
    <name type="scientific">uncultured marine crenarchaeote HF4000_ANIW141M18</name>
    <dbReference type="NCBI Taxonomy" id="455579"/>
    <lineage>
        <taxon>Archaea</taxon>
        <taxon>Nitrososphaerota</taxon>
        <taxon>Nitrososphaeria</taxon>
        <taxon>Nitrosopumilales</taxon>
        <taxon>environmental samples</taxon>
    </lineage>
</organism>
<proteinExistence type="predicted"/>
<gene>
    <name evidence="1" type="ORF">ALOHA_HF4000ANIW141M18ctg4g16</name>
</gene>
<dbReference type="AlphaFoldDB" id="B3T606"/>
<protein>
    <recommendedName>
        <fullName evidence="2">DUF393 domain-containing protein</fullName>
    </recommendedName>
</protein>
<evidence type="ECO:0000313" key="1">
    <source>
        <dbReference type="EMBL" id="ABZ08015.1"/>
    </source>
</evidence>
<name>B3T606_9ARCH</name>
<sequence length="131" mass="14831">MLSMDLKEVTPLVIYDNECYLCVQFAKFVNFLAKGRLHFVGHYTDFGKQIRESVLDSNALEMFWFIDSNTAYGGRAALGPLFSTILNVSGKNIQKKIVQDSCELSCKSPKAVFFRSASLLTHSKRINLRNL</sequence>
<accession>B3T606</accession>
<dbReference type="EMBL" id="EU016615">
    <property type="protein sequence ID" value="ABZ08015.1"/>
    <property type="molecule type" value="Genomic_DNA"/>
</dbReference>
<evidence type="ECO:0008006" key="2">
    <source>
        <dbReference type="Google" id="ProtNLM"/>
    </source>
</evidence>
<reference evidence="1" key="1">
    <citation type="journal article" date="2008" name="ISME J.">
        <title>Genomic patterns of recombination, clonal divergence and environment in marine microbial populations.</title>
        <authorList>
            <person name="Konstantinidis K.T."/>
            <person name="Delong E.F."/>
        </authorList>
    </citation>
    <scope>NUCLEOTIDE SEQUENCE</scope>
</reference>